<keyword evidence="3" id="KW-1185">Reference proteome</keyword>
<dbReference type="EMBL" id="JAIGNU010000001">
    <property type="protein sequence ID" value="MBX7501507.1"/>
    <property type="molecule type" value="Genomic_DNA"/>
</dbReference>
<proteinExistence type="predicted"/>
<dbReference type="Proteomes" id="UP000782554">
    <property type="component" value="Unassembled WGS sequence"/>
</dbReference>
<keyword evidence="1" id="KW-0472">Membrane</keyword>
<gene>
    <name evidence="2" type="ORF">K3181_08635</name>
</gene>
<evidence type="ECO:0000313" key="3">
    <source>
        <dbReference type="Proteomes" id="UP000782554"/>
    </source>
</evidence>
<keyword evidence="1" id="KW-0812">Transmembrane</keyword>
<evidence type="ECO:0000313" key="2">
    <source>
        <dbReference type="EMBL" id="MBX7501507.1"/>
    </source>
</evidence>
<feature type="transmembrane region" description="Helical" evidence="1">
    <location>
        <begin position="40"/>
        <end position="57"/>
    </location>
</feature>
<sequence>MTQADLLLELHERRLRDGDVILAMSSEVAAEEWRMGTTTMGFAALAFGAFALFLSTTGALPPAYFALAAIAGFVVAIFGAMRLRATLARFKAGMRAHVERWESAETERYAGPDDDTGERP</sequence>
<comment type="caution">
    <text evidence="2">The sequence shown here is derived from an EMBL/GenBank/DDBJ whole genome shotgun (WGS) entry which is preliminary data.</text>
</comment>
<evidence type="ECO:0008006" key="4">
    <source>
        <dbReference type="Google" id="ProtNLM"/>
    </source>
</evidence>
<protein>
    <recommendedName>
        <fullName evidence="4">Phage holin family protein</fullName>
    </recommendedName>
</protein>
<keyword evidence="1" id="KW-1133">Transmembrane helix</keyword>
<organism evidence="2 3">
    <name type="scientific">Qipengyuania mesophila</name>
    <dbReference type="NCBI Taxonomy" id="2867246"/>
    <lineage>
        <taxon>Bacteria</taxon>
        <taxon>Pseudomonadati</taxon>
        <taxon>Pseudomonadota</taxon>
        <taxon>Alphaproteobacteria</taxon>
        <taxon>Sphingomonadales</taxon>
        <taxon>Erythrobacteraceae</taxon>
        <taxon>Qipengyuania</taxon>
    </lineage>
</organism>
<accession>A0ABS7JV69</accession>
<reference evidence="2 3" key="1">
    <citation type="submission" date="2021-08" db="EMBL/GenBank/DDBJ databases">
        <title>Comparative Genomics Analysis of the Genus Qipengyuania Reveals Extensive Genetic Diversity and Metabolic Versatility, Including the Description of Fifteen Novel Species.</title>
        <authorList>
            <person name="Liu Y."/>
        </authorList>
    </citation>
    <scope>NUCLEOTIDE SEQUENCE [LARGE SCALE GENOMIC DNA]</scope>
    <source>
        <strain evidence="2 3">YG27</strain>
    </source>
</reference>
<name>A0ABS7JV69_9SPHN</name>
<evidence type="ECO:0000256" key="1">
    <source>
        <dbReference type="SAM" id="Phobius"/>
    </source>
</evidence>
<dbReference type="RefSeq" id="WP_221602586.1">
    <property type="nucleotide sequence ID" value="NZ_JAIGNU010000001.1"/>
</dbReference>
<feature type="transmembrane region" description="Helical" evidence="1">
    <location>
        <begin position="63"/>
        <end position="81"/>
    </location>
</feature>